<dbReference type="SMART" id="SM00892">
    <property type="entry name" value="Endonuclease_NS"/>
    <property type="match status" value="1"/>
</dbReference>
<dbReference type="InterPro" id="IPR040255">
    <property type="entry name" value="Non-specific_endonuclease"/>
</dbReference>
<name>A0A5D9CIB9_HALER</name>
<dbReference type="SMART" id="SM00477">
    <property type="entry name" value="NUC"/>
    <property type="match status" value="1"/>
</dbReference>
<proteinExistence type="predicted"/>
<evidence type="ECO:0000313" key="5">
    <source>
        <dbReference type="EMBL" id="TZG30800.1"/>
    </source>
</evidence>
<evidence type="ECO:0000259" key="3">
    <source>
        <dbReference type="SMART" id="SM00477"/>
    </source>
</evidence>
<dbReference type="EMBL" id="VTPU01000031">
    <property type="protein sequence ID" value="TZG30800.1"/>
    <property type="molecule type" value="Genomic_DNA"/>
</dbReference>
<comment type="caution">
    <text evidence="5">The sequence shown here is derived from an EMBL/GenBank/DDBJ whole genome shotgun (WGS) entry which is preliminary data.</text>
</comment>
<dbReference type="GO" id="GO:0046872">
    <property type="term" value="F:metal ion binding"/>
    <property type="evidence" value="ECO:0007669"/>
    <property type="project" value="UniProtKB-KW"/>
</dbReference>
<keyword evidence="5" id="KW-0255">Endonuclease</keyword>
<evidence type="ECO:0000256" key="2">
    <source>
        <dbReference type="PIRSR" id="PIRSR640255-2"/>
    </source>
</evidence>
<dbReference type="Pfam" id="PF01223">
    <property type="entry name" value="Endonuclease_NS"/>
    <property type="match status" value="1"/>
</dbReference>
<reference evidence="5 6" key="1">
    <citation type="submission" date="2019-08" db="EMBL/GenBank/DDBJ databases">
        <title>Draft Genome Sequence of Halomonas eurihalina Isolated from Preserved Hide-surface.</title>
        <authorList>
            <person name="Hussain S.A."/>
            <person name="Xu A."/>
            <person name="Sarker M."/>
            <person name="Sommers C."/>
        </authorList>
    </citation>
    <scope>NUCLEOTIDE SEQUENCE [LARGE SCALE GENOMIC DNA]</scope>
    <source>
        <strain evidence="5 6">MS1</strain>
    </source>
</reference>
<feature type="active site" description="Proton acceptor" evidence="1">
    <location>
        <position position="120"/>
    </location>
</feature>
<dbReference type="PANTHER" id="PTHR13966">
    <property type="entry name" value="ENDONUCLEASE RELATED"/>
    <property type="match status" value="1"/>
</dbReference>
<accession>A0A5D9CIB9</accession>
<dbReference type="RefSeq" id="WP_149323677.1">
    <property type="nucleotide sequence ID" value="NZ_JARWAH010000008.1"/>
</dbReference>
<dbReference type="PANTHER" id="PTHR13966:SF5">
    <property type="entry name" value="ENDONUCLEASE G, MITOCHONDRIAL"/>
    <property type="match status" value="1"/>
</dbReference>
<feature type="binding site" evidence="2">
    <location>
        <position position="153"/>
    </location>
    <ligand>
        <name>Mg(2+)</name>
        <dbReference type="ChEBI" id="CHEBI:18420"/>
        <note>catalytic</note>
    </ligand>
</feature>
<dbReference type="SUPFAM" id="SSF54060">
    <property type="entry name" value="His-Me finger endonucleases"/>
    <property type="match status" value="1"/>
</dbReference>
<dbReference type="InterPro" id="IPR020821">
    <property type="entry name" value="ENPP1-3/EXOG-like_nuc-like"/>
</dbReference>
<dbReference type="Gene3D" id="3.40.570.10">
    <property type="entry name" value="Extracellular Endonuclease, subunit A"/>
    <property type="match status" value="1"/>
</dbReference>
<evidence type="ECO:0000259" key="4">
    <source>
        <dbReference type="SMART" id="SM00892"/>
    </source>
</evidence>
<dbReference type="Proteomes" id="UP000324260">
    <property type="component" value="Unassembled WGS sequence"/>
</dbReference>
<keyword evidence="5" id="KW-0378">Hydrolase</keyword>
<dbReference type="GO" id="GO:0004519">
    <property type="term" value="F:endonuclease activity"/>
    <property type="evidence" value="ECO:0007669"/>
    <property type="project" value="UniProtKB-KW"/>
</dbReference>
<protein>
    <submittedName>
        <fullName evidence="5">DNA/RNA non-specific endonuclease</fullName>
    </submittedName>
</protein>
<keyword evidence="5" id="KW-0540">Nuclease</keyword>
<evidence type="ECO:0000256" key="1">
    <source>
        <dbReference type="PIRSR" id="PIRSR640255-1"/>
    </source>
</evidence>
<dbReference type="InterPro" id="IPR044929">
    <property type="entry name" value="DNA/RNA_non-sp_Endonuclease_sf"/>
</dbReference>
<dbReference type="AlphaFoldDB" id="A0A5D9CIB9"/>
<sequence>MFRHTFLRRMMRRAGIAVLFAAVGSGLWYMQEREVRDRLSWMGVPTWSELTPLSLHRVLRNDGYLIGWSDVRVSSLWASYTLRAVDNPQAGERPGFQRDWRSLWPVTPDSYSHSGYDRGHLAPNYAIAVVHGRDAQRDTFLMSNMTPQRPDLNRQLWQRLEEVVIDRFVPRFGHLQVITGPVFDDDFLQGMLDRVGLVEVPEAFYKILVVPGEQPRALAFVMPQDVNGDEPLDRFVVSIDEIEARTGLDFFPRLSPSAAEALEAGVSTEGWGLEEVSRLPGRF</sequence>
<evidence type="ECO:0000313" key="6">
    <source>
        <dbReference type="Proteomes" id="UP000324260"/>
    </source>
</evidence>
<feature type="domain" description="DNA/RNA non-specific endonuclease/pyrophosphatase/phosphodiesterase" evidence="4">
    <location>
        <begin position="60"/>
        <end position="257"/>
    </location>
</feature>
<keyword evidence="6" id="KW-1185">Reference proteome</keyword>
<gene>
    <name evidence="5" type="ORF">FZZ93_17985</name>
</gene>
<dbReference type="GO" id="GO:0003676">
    <property type="term" value="F:nucleic acid binding"/>
    <property type="evidence" value="ECO:0007669"/>
    <property type="project" value="InterPro"/>
</dbReference>
<dbReference type="InterPro" id="IPR044925">
    <property type="entry name" value="His-Me_finger_sf"/>
</dbReference>
<dbReference type="OrthoDB" id="9811262at2"/>
<organism evidence="5 6">
    <name type="scientific">Halomonas eurihalina</name>
    <dbReference type="NCBI Taxonomy" id="42566"/>
    <lineage>
        <taxon>Bacteria</taxon>
        <taxon>Pseudomonadati</taxon>
        <taxon>Pseudomonadota</taxon>
        <taxon>Gammaproteobacteria</taxon>
        <taxon>Oceanospirillales</taxon>
        <taxon>Halomonadaceae</taxon>
        <taxon>Halomonas</taxon>
    </lineage>
</organism>
<feature type="domain" description="ENPP1-3/EXOG-like endonuclease/phosphodiesterase" evidence="3">
    <location>
        <begin position="61"/>
        <end position="257"/>
    </location>
</feature>
<dbReference type="GO" id="GO:0016787">
    <property type="term" value="F:hydrolase activity"/>
    <property type="evidence" value="ECO:0007669"/>
    <property type="project" value="InterPro"/>
</dbReference>
<dbReference type="InterPro" id="IPR001604">
    <property type="entry name" value="Endo_G_ENPP1-like_dom"/>
</dbReference>
<keyword evidence="2" id="KW-0479">Metal-binding</keyword>